<protein>
    <submittedName>
        <fullName evidence="5">TetR family transcriptional regulator</fullName>
    </submittedName>
</protein>
<feature type="domain" description="HTH tetR-type" evidence="4">
    <location>
        <begin position="24"/>
        <end position="84"/>
    </location>
</feature>
<evidence type="ECO:0000259" key="4">
    <source>
        <dbReference type="PROSITE" id="PS50977"/>
    </source>
</evidence>
<proteinExistence type="predicted"/>
<feature type="DNA-binding region" description="H-T-H motif" evidence="2">
    <location>
        <begin position="47"/>
        <end position="66"/>
    </location>
</feature>
<organism evidence="5 6">
    <name type="scientific">Yinghuangia aomiensis</name>
    <dbReference type="NCBI Taxonomy" id="676205"/>
    <lineage>
        <taxon>Bacteria</taxon>
        <taxon>Bacillati</taxon>
        <taxon>Actinomycetota</taxon>
        <taxon>Actinomycetes</taxon>
        <taxon>Kitasatosporales</taxon>
        <taxon>Streptomycetaceae</taxon>
        <taxon>Yinghuangia</taxon>
    </lineage>
</organism>
<evidence type="ECO:0000313" key="5">
    <source>
        <dbReference type="EMBL" id="GAA4980541.1"/>
    </source>
</evidence>
<evidence type="ECO:0000256" key="3">
    <source>
        <dbReference type="SAM" id="MobiDB-lite"/>
    </source>
</evidence>
<dbReference type="Pfam" id="PF00440">
    <property type="entry name" value="TetR_N"/>
    <property type="match status" value="1"/>
</dbReference>
<dbReference type="RefSeq" id="WP_345678573.1">
    <property type="nucleotide sequence ID" value="NZ_BAABHS010000022.1"/>
</dbReference>
<dbReference type="InterPro" id="IPR001647">
    <property type="entry name" value="HTH_TetR"/>
</dbReference>
<reference evidence="6" key="1">
    <citation type="journal article" date="2019" name="Int. J. Syst. Evol. Microbiol.">
        <title>The Global Catalogue of Microorganisms (GCM) 10K type strain sequencing project: providing services to taxonomists for standard genome sequencing and annotation.</title>
        <authorList>
            <consortium name="The Broad Institute Genomics Platform"/>
            <consortium name="The Broad Institute Genome Sequencing Center for Infectious Disease"/>
            <person name="Wu L."/>
            <person name="Ma J."/>
        </authorList>
    </citation>
    <scope>NUCLEOTIDE SEQUENCE [LARGE SCALE GENOMIC DNA]</scope>
    <source>
        <strain evidence="6">JCM 17986</strain>
    </source>
</reference>
<dbReference type="PANTHER" id="PTHR30055">
    <property type="entry name" value="HTH-TYPE TRANSCRIPTIONAL REGULATOR RUTR"/>
    <property type="match status" value="1"/>
</dbReference>
<accession>A0ABP9HWU2</accession>
<comment type="caution">
    <text evidence="5">The sequence shown here is derived from an EMBL/GenBank/DDBJ whole genome shotgun (WGS) entry which is preliminary data.</text>
</comment>
<dbReference type="Gene3D" id="1.10.357.10">
    <property type="entry name" value="Tetracycline Repressor, domain 2"/>
    <property type="match status" value="1"/>
</dbReference>
<keyword evidence="6" id="KW-1185">Reference proteome</keyword>
<dbReference type="InterPro" id="IPR041678">
    <property type="entry name" value="TetR_C_16"/>
</dbReference>
<dbReference type="SUPFAM" id="SSF48498">
    <property type="entry name" value="Tetracyclin repressor-like, C-terminal domain"/>
    <property type="match status" value="1"/>
</dbReference>
<dbReference type="EMBL" id="BAABHS010000022">
    <property type="protein sequence ID" value="GAA4980541.1"/>
    <property type="molecule type" value="Genomic_DNA"/>
</dbReference>
<dbReference type="PRINTS" id="PR00455">
    <property type="entry name" value="HTHTETR"/>
</dbReference>
<dbReference type="InterPro" id="IPR009057">
    <property type="entry name" value="Homeodomain-like_sf"/>
</dbReference>
<feature type="region of interest" description="Disordered" evidence="3">
    <location>
        <begin position="1"/>
        <end position="26"/>
    </location>
</feature>
<dbReference type="Gene3D" id="1.10.10.60">
    <property type="entry name" value="Homeodomain-like"/>
    <property type="match status" value="1"/>
</dbReference>
<name>A0ABP9HWU2_9ACTN</name>
<evidence type="ECO:0000313" key="6">
    <source>
        <dbReference type="Proteomes" id="UP001500466"/>
    </source>
</evidence>
<dbReference type="InterPro" id="IPR050109">
    <property type="entry name" value="HTH-type_TetR-like_transc_reg"/>
</dbReference>
<feature type="compositionally biased region" description="Low complexity" evidence="3">
    <location>
        <begin position="14"/>
        <end position="24"/>
    </location>
</feature>
<gene>
    <name evidence="5" type="ORF">GCM10023205_57030</name>
</gene>
<dbReference type="PROSITE" id="PS50977">
    <property type="entry name" value="HTH_TETR_2"/>
    <property type="match status" value="1"/>
</dbReference>
<dbReference type="Proteomes" id="UP001500466">
    <property type="component" value="Unassembled WGS sequence"/>
</dbReference>
<evidence type="ECO:0000256" key="2">
    <source>
        <dbReference type="PROSITE-ProRule" id="PRU00335"/>
    </source>
</evidence>
<dbReference type="Pfam" id="PF17920">
    <property type="entry name" value="TetR_C_16"/>
    <property type="match status" value="1"/>
</dbReference>
<sequence>MAAQRGDGGRRGPGRPAGRRTGAPDTRRQILDAARTEFARTGYSGTSVRGIARSAGVDPALVHHYFGPKERVFAAALDLPVDPGDLVARILAGGPDRMGESLARVFFGLWDDPELHPRMLALLRTLLAGDEAGGLIRDYLTTEVVARLVRELDVPDAELRAGLCGAQLTGVAFTRYVLLMEPLASADTEALVAAVGPALQRYLAG</sequence>
<evidence type="ECO:0000256" key="1">
    <source>
        <dbReference type="ARBA" id="ARBA00023125"/>
    </source>
</evidence>
<keyword evidence="1 2" id="KW-0238">DNA-binding</keyword>
<dbReference type="SUPFAM" id="SSF46689">
    <property type="entry name" value="Homeodomain-like"/>
    <property type="match status" value="1"/>
</dbReference>
<dbReference type="PANTHER" id="PTHR30055:SF235">
    <property type="entry name" value="TRANSCRIPTIONAL REGULATORY PROTEIN"/>
    <property type="match status" value="1"/>
</dbReference>
<dbReference type="InterPro" id="IPR036271">
    <property type="entry name" value="Tet_transcr_reg_TetR-rel_C_sf"/>
</dbReference>